<evidence type="ECO:0008006" key="3">
    <source>
        <dbReference type="Google" id="ProtNLM"/>
    </source>
</evidence>
<dbReference type="EMBL" id="GDQN01007399">
    <property type="protein sequence ID" value="JAT83655.1"/>
    <property type="molecule type" value="Transcribed_RNA"/>
</dbReference>
<feature type="non-terminal residue" evidence="2">
    <location>
        <position position="1"/>
    </location>
</feature>
<keyword evidence="1" id="KW-0732">Signal</keyword>
<evidence type="ECO:0000256" key="1">
    <source>
        <dbReference type="SAM" id="SignalP"/>
    </source>
</evidence>
<evidence type="ECO:0000313" key="2">
    <source>
        <dbReference type="EMBL" id="JAT83655.1"/>
    </source>
</evidence>
<proteinExistence type="predicted"/>
<organism evidence="2">
    <name type="scientific">Pectinophora gossypiella</name>
    <name type="common">Cotton pink bollworm</name>
    <name type="synonym">Depressaria gossypiella</name>
    <dbReference type="NCBI Taxonomy" id="13191"/>
    <lineage>
        <taxon>Eukaryota</taxon>
        <taxon>Metazoa</taxon>
        <taxon>Ecdysozoa</taxon>
        <taxon>Arthropoda</taxon>
        <taxon>Hexapoda</taxon>
        <taxon>Insecta</taxon>
        <taxon>Pterygota</taxon>
        <taxon>Neoptera</taxon>
        <taxon>Endopterygota</taxon>
        <taxon>Lepidoptera</taxon>
        <taxon>Glossata</taxon>
        <taxon>Ditrysia</taxon>
        <taxon>Gelechioidea</taxon>
        <taxon>Gelechiidae</taxon>
        <taxon>Apatetrinae</taxon>
        <taxon>Pectinophora</taxon>
    </lineage>
</organism>
<sequence length="251" mass="27744">QTFELCITSRMVSIKVLIFACTLLVAQTQAYPQATVNGPIFDFIKELLLNGEKSIDKVLLKLDELLNSAISDSIQFQQEIVSVASNGVDKVLDLVNSRLDKIKARGDGNTVKVITCIQNSRDQAKNNVVGLVDRSTKCDLSLAQEVLQSIVDLSPKIQKIKSELFAAVDKIQECDGSNWAEEIKCGADIIKNIDAVISNNKDNVINDLRGLISKIKDLAKEVYPKCLVPNWEIFQDQRFVIINSIAACMTS</sequence>
<reference evidence="2" key="1">
    <citation type="submission" date="2015-09" db="EMBL/GenBank/DDBJ databases">
        <title>De novo assembly of Pectinophora gossypiella (Pink Bollworm) gut transcriptome.</title>
        <authorList>
            <person name="Tassone E.E."/>
        </authorList>
    </citation>
    <scope>NUCLEOTIDE SEQUENCE</scope>
</reference>
<name>A0A1E1W9N2_PECGO</name>
<feature type="signal peptide" evidence="1">
    <location>
        <begin position="1"/>
        <end position="30"/>
    </location>
</feature>
<gene>
    <name evidence="2" type="ORF">g.3771</name>
</gene>
<protein>
    <recommendedName>
        <fullName evidence="3">Protein TsetseEP domain-containing protein</fullName>
    </recommendedName>
</protein>
<dbReference type="AlphaFoldDB" id="A0A1E1W9N2"/>
<accession>A0A1E1W9N2</accession>
<feature type="chain" id="PRO_5009115231" description="Protein TsetseEP domain-containing protein" evidence="1">
    <location>
        <begin position="31"/>
        <end position="251"/>
    </location>
</feature>